<evidence type="ECO:0000256" key="3">
    <source>
        <dbReference type="SAM" id="SignalP"/>
    </source>
</evidence>
<feature type="chain" id="PRO_5043318032" description="Gnk2-homologous domain-containing protein" evidence="3">
    <location>
        <begin position="24"/>
        <end position="281"/>
    </location>
</feature>
<protein>
    <recommendedName>
        <fullName evidence="4">Gnk2-homologous domain-containing protein</fullName>
    </recommendedName>
</protein>
<feature type="domain" description="Gnk2-homologous" evidence="4">
    <location>
        <begin position="27"/>
        <end position="130"/>
    </location>
</feature>
<accession>A0AAW1HY99</accession>
<dbReference type="PROSITE" id="PS51473">
    <property type="entry name" value="GNK2"/>
    <property type="match status" value="2"/>
</dbReference>
<dbReference type="FunFam" id="3.30.430.20:FF:000003">
    <property type="entry name" value="Cysteine-rich RLK (RECEPTOR-like protein kinase) 10"/>
    <property type="match status" value="1"/>
</dbReference>
<dbReference type="PANTHER" id="PTHR32099">
    <property type="entry name" value="CYSTEINE-RICH REPEAT SECRETORY PROTEIN"/>
    <property type="match status" value="1"/>
</dbReference>
<organism evidence="5 6">
    <name type="scientific">Saponaria officinalis</name>
    <name type="common">Common soapwort</name>
    <name type="synonym">Lychnis saponaria</name>
    <dbReference type="NCBI Taxonomy" id="3572"/>
    <lineage>
        <taxon>Eukaryota</taxon>
        <taxon>Viridiplantae</taxon>
        <taxon>Streptophyta</taxon>
        <taxon>Embryophyta</taxon>
        <taxon>Tracheophyta</taxon>
        <taxon>Spermatophyta</taxon>
        <taxon>Magnoliopsida</taxon>
        <taxon>eudicotyledons</taxon>
        <taxon>Gunneridae</taxon>
        <taxon>Pentapetalae</taxon>
        <taxon>Caryophyllales</taxon>
        <taxon>Caryophyllaceae</taxon>
        <taxon>Caryophylleae</taxon>
        <taxon>Saponaria</taxon>
    </lineage>
</organism>
<proteinExistence type="predicted"/>
<name>A0AAW1HY99_SAPOF</name>
<dbReference type="CDD" id="cd23509">
    <property type="entry name" value="Gnk2-like"/>
    <property type="match status" value="2"/>
</dbReference>
<evidence type="ECO:0000259" key="4">
    <source>
        <dbReference type="PROSITE" id="PS51473"/>
    </source>
</evidence>
<dbReference type="Gene3D" id="3.30.430.20">
    <property type="entry name" value="Gnk2 domain, C-X8-C-X2-C motif"/>
    <property type="match status" value="2"/>
</dbReference>
<gene>
    <name evidence="5" type="ORF">RND81_10G022000</name>
</gene>
<feature type="domain" description="Gnk2-homologous" evidence="4">
    <location>
        <begin position="136"/>
        <end position="244"/>
    </location>
</feature>
<dbReference type="InterPro" id="IPR002902">
    <property type="entry name" value="GNK2"/>
</dbReference>
<keyword evidence="2" id="KW-0677">Repeat</keyword>
<dbReference type="EMBL" id="JBDFQZ010000010">
    <property type="protein sequence ID" value="KAK9681710.1"/>
    <property type="molecule type" value="Genomic_DNA"/>
</dbReference>
<evidence type="ECO:0000313" key="5">
    <source>
        <dbReference type="EMBL" id="KAK9681710.1"/>
    </source>
</evidence>
<sequence>MELHKTYFITILLFIFNFKQALSRYHLFYTACDNTVGNYTGDSTYKSNLNTLFAKLENQASKAFFNNHTVGRDGVDEVTGLYLCRGDLDDEQCHNCVETATSTIAENCPVQKEAIVWYEECMVRYANQTITNRRELGPFSYWCSSTNSSDPEKFGKIVGETAIGLIDQAAYNTSRKGYATGEAYVSLFETAYIMAQCTPDILGSRCEGCLRVALSRMAGFFGTANVALSMYLPSCMLRYEDAPFLIGYVASEAEAEAEPPAFLSPVPQPPTEAIVLVNLVI</sequence>
<evidence type="ECO:0000313" key="6">
    <source>
        <dbReference type="Proteomes" id="UP001443914"/>
    </source>
</evidence>
<reference evidence="5" key="1">
    <citation type="submission" date="2024-03" db="EMBL/GenBank/DDBJ databases">
        <title>WGS assembly of Saponaria officinalis var. Norfolk2.</title>
        <authorList>
            <person name="Jenkins J."/>
            <person name="Shu S."/>
            <person name="Grimwood J."/>
            <person name="Barry K."/>
            <person name="Goodstein D."/>
            <person name="Schmutz J."/>
            <person name="Leebens-Mack J."/>
            <person name="Osbourn A."/>
        </authorList>
    </citation>
    <scope>NUCLEOTIDE SEQUENCE [LARGE SCALE GENOMIC DNA]</scope>
    <source>
        <strain evidence="5">JIC</strain>
    </source>
</reference>
<evidence type="ECO:0000256" key="1">
    <source>
        <dbReference type="ARBA" id="ARBA00022729"/>
    </source>
</evidence>
<dbReference type="PANTHER" id="PTHR32099:SF71">
    <property type="entry name" value="CYSTEINE-RICH REPEAT SECRETORY PROTEIN 7"/>
    <property type="match status" value="1"/>
</dbReference>
<dbReference type="Proteomes" id="UP001443914">
    <property type="component" value="Unassembled WGS sequence"/>
</dbReference>
<keyword evidence="6" id="KW-1185">Reference proteome</keyword>
<evidence type="ECO:0000256" key="2">
    <source>
        <dbReference type="ARBA" id="ARBA00022737"/>
    </source>
</evidence>
<keyword evidence="1 3" id="KW-0732">Signal</keyword>
<comment type="caution">
    <text evidence="5">The sequence shown here is derived from an EMBL/GenBank/DDBJ whole genome shotgun (WGS) entry which is preliminary data.</text>
</comment>
<dbReference type="Pfam" id="PF01657">
    <property type="entry name" value="Stress-antifung"/>
    <property type="match status" value="2"/>
</dbReference>
<dbReference type="AlphaFoldDB" id="A0AAW1HY99"/>
<feature type="signal peptide" evidence="3">
    <location>
        <begin position="1"/>
        <end position="23"/>
    </location>
</feature>
<dbReference type="InterPro" id="IPR038408">
    <property type="entry name" value="GNK2_sf"/>
</dbReference>